<dbReference type="AlphaFoldDB" id="A0A3A4N8B4"/>
<name>A0A3A4N8B4_ABYX5</name>
<evidence type="ECO:0000313" key="7">
    <source>
        <dbReference type="Proteomes" id="UP000265882"/>
    </source>
</evidence>
<dbReference type="Proteomes" id="UP000265882">
    <property type="component" value="Unassembled WGS sequence"/>
</dbReference>
<protein>
    <submittedName>
        <fullName evidence="6">Formate C-acetyltransferase/glycerol dehydratase family glycyl radical enzyme</fullName>
    </submittedName>
</protein>
<feature type="modified residue" description="Glycine radical" evidence="3">
    <location>
        <position position="761"/>
    </location>
</feature>
<gene>
    <name evidence="6" type="ORF">C4520_15390</name>
</gene>
<sequence>MRRTMACSHPRLEKLRLSLLDAPHEICIERARLLTQSYMENADLPQIVRFAKAVDHVLRNMSVRIDSDELVVGCRTSKLKAAPLYPENKSAWIEENLDGFAEREHQRALISDSERTELRDKILPYWRGKTVEDRMNDLMPDHLKLEMSKMVFTMMMQITYGIGHFSMNTERVLSEGLESIIKISARCEADSTDADERAFFSASRIACEGAIAFAQRYADEAERLAAAETDAARRQELEEIARACRHVPAKPARTFHEAVQSLYFIQLIAQIESGGNSISVGRIDKILYPYYKRDRDLGRITPQQAQLLIECMFLKMGEIWNVLEETYLPGGEGPEGKTTQNVIVGGMRPDGGDDTNDLTRLALEAYADLRTVQPNFGIRINRNTPDDLFLRACELTREGVLIHFFNDEVIVPALGAKGCSIEDARDYSAVGCVEPNPHGKTFGSTFAVQFNAAKCLEFGVTGGQCSVFGLRNGAPCGGLQTYSRYDELLEAYKLQVNQFLQRMADAMYILDTAIAELVPAPFASSLIEGCLESGRDVTRGGARYNFTGVQLMGLANVADSLAAAKKLVFDEGEVAAAELVEALANDFSNREPLRQMLLKRAPKYGNDEDYVDTIAAEVVTHFAEELDRYTTYRGGRYQMGIFSVAFHIAMGAFTGPTPDGRKMSEILANGITPQTGMALCGPTAIVQSAAKLRQTAVSNGNTLILRFQPLGVESGKLRDLIRTYFDLGGMQLQFNMVDTQTLLDAQANPDRYRDLVVRIAGYSVLFTNLSKKAQDEIISRTACEL</sequence>
<evidence type="ECO:0000259" key="5">
    <source>
        <dbReference type="PROSITE" id="PS51554"/>
    </source>
</evidence>
<dbReference type="Pfam" id="PF02901">
    <property type="entry name" value="PFL-like"/>
    <property type="match status" value="1"/>
</dbReference>
<dbReference type="InterPro" id="IPR001150">
    <property type="entry name" value="Gly_radical"/>
</dbReference>
<evidence type="ECO:0000256" key="2">
    <source>
        <dbReference type="ARBA" id="ARBA00023239"/>
    </source>
</evidence>
<proteinExistence type="predicted"/>
<dbReference type="GO" id="GO:0016740">
    <property type="term" value="F:transferase activity"/>
    <property type="evidence" value="ECO:0007669"/>
    <property type="project" value="UniProtKB-KW"/>
</dbReference>
<dbReference type="PANTHER" id="PTHR43641:SF2">
    <property type="entry name" value="DEHYDRATASE YBIW-RELATED"/>
    <property type="match status" value="1"/>
</dbReference>
<keyword evidence="6" id="KW-0808">Transferase</keyword>
<dbReference type="Pfam" id="PF01228">
    <property type="entry name" value="Gly_radical"/>
    <property type="match status" value="1"/>
</dbReference>
<dbReference type="InterPro" id="IPR019777">
    <property type="entry name" value="Form_AcTrfase_GR_CS"/>
</dbReference>
<dbReference type="PROSITE" id="PS51149">
    <property type="entry name" value="GLY_RADICAL_2"/>
    <property type="match status" value="1"/>
</dbReference>
<dbReference type="PROSITE" id="PS00850">
    <property type="entry name" value="GLY_RADICAL_1"/>
    <property type="match status" value="1"/>
</dbReference>
<feature type="domain" description="Glycine radical" evidence="4">
    <location>
        <begin position="669"/>
        <end position="785"/>
    </location>
</feature>
<dbReference type="NCBIfam" id="TIGR01774">
    <property type="entry name" value="PFL2-3"/>
    <property type="match status" value="1"/>
</dbReference>
<dbReference type="InterPro" id="IPR010098">
    <property type="entry name" value="PFL2/GDeHydtase_fam"/>
</dbReference>
<organism evidence="6 7">
    <name type="scientific">Abyssobacteria bacterium (strain SURF_5)</name>
    <dbReference type="NCBI Taxonomy" id="2093360"/>
    <lineage>
        <taxon>Bacteria</taxon>
        <taxon>Pseudomonadati</taxon>
        <taxon>Candidatus Hydrogenedentota</taxon>
        <taxon>Candidatus Abyssobacteria</taxon>
    </lineage>
</organism>
<dbReference type="PANTHER" id="PTHR43641">
    <property type="entry name" value="FORMATE ACETYLTRANSFERASE 3-RELATED"/>
    <property type="match status" value="1"/>
</dbReference>
<evidence type="ECO:0000313" key="6">
    <source>
        <dbReference type="EMBL" id="RJP17913.1"/>
    </source>
</evidence>
<keyword evidence="2" id="KW-0456">Lyase</keyword>
<accession>A0A3A4N8B4</accession>
<feature type="domain" description="PFL" evidence="5">
    <location>
        <begin position="10"/>
        <end position="662"/>
    </location>
</feature>
<reference evidence="6 7" key="1">
    <citation type="journal article" date="2017" name="ISME J.">
        <title>Energy and carbon metabolisms in a deep terrestrial subsurface fluid microbial community.</title>
        <authorList>
            <person name="Momper L."/>
            <person name="Jungbluth S.P."/>
            <person name="Lee M.D."/>
            <person name="Amend J.P."/>
        </authorList>
    </citation>
    <scope>NUCLEOTIDE SEQUENCE [LARGE SCALE GENOMIC DNA]</scope>
    <source>
        <strain evidence="6">SURF_5</strain>
    </source>
</reference>
<comment type="caution">
    <text evidence="6">The sequence shown here is derived from an EMBL/GenBank/DDBJ whole genome shotgun (WGS) entry which is preliminary data.</text>
</comment>
<dbReference type="PROSITE" id="PS51554">
    <property type="entry name" value="PFL"/>
    <property type="match status" value="1"/>
</dbReference>
<keyword evidence="1 3" id="KW-0556">Organic radical</keyword>
<dbReference type="SUPFAM" id="SSF51998">
    <property type="entry name" value="PFL-like glycyl radical enzymes"/>
    <property type="match status" value="1"/>
</dbReference>
<dbReference type="GO" id="GO:0005829">
    <property type="term" value="C:cytosol"/>
    <property type="evidence" value="ECO:0007669"/>
    <property type="project" value="TreeGrafter"/>
</dbReference>
<dbReference type="InterPro" id="IPR051215">
    <property type="entry name" value="GRE"/>
</dbReference>
<dbReference type="InterPro" id="IPR004184">
    <property type="entry name" value="PFL_dom"/>
</dbReference>
<evidence type="ECO:0000256" key="1">
    <source>
        <dbReference type="ARBA" id="ARBA00022818"/>
    </source>
</evidence>
<evidence type="ECO:0000256" key="3">
    <source>
        <dbReference type="PROSITE-ProRule" id="PRU00493"/>
    </source>
</evidence>
<evidence type="ECO:0000259" key="4">
    <source>
        <dbReference type="PROSITE" id="PS51149"/>
    </source>
</evidence>
<dbReference type="Gene3D" id="3.20.70.20">
    <property type="match status" value="1"/>
</dbReference>
<dbReference type="GO" id="GO:0016829">
    <property type="term" value="F:lyase activity"/>
    <property type="evidence" value="ECO:0007669"/>
    <property type="project" value="UniProtKB-KW"/>
</dbReference>
<dbReference type="EMBL" id="QZKU01000108">
    <property type="protein sequence ID" value="RJP17913.1"/>
    <property type="molecule type" value="Genomic_DNA"/>
</dbReference>